<evidence type="ECO:0000256" key="4">
    <source>
        <dbReference type="ARBA" id="ARBA00022827"/>
    </source>
</evidence>
<evidence type="ECO:0000256" key="6">
    <source>
        <dbReference type="SAM" id="Phobius"/>
    </source>
</evidence>
<comment type="similarity">
    <text evidence="2">Belongs to the paxM FAD-dependent monooxygenase family.</text>
</comment>
<reference evidence="8 9" key="1">
    <citation type="submission" date="2015-09" db="EMBL/GenBank/DDBJ databases">
        <title>Host preference determinants of Valsa canker pathogens revealed by comparative genomics.</title>
        <authorList>
            <person name="Yin Z."/>
            <person name="Huang L."/>
        </authorList>
    </citation>
    <scope>NUCLEOTIDE SEQUENCE [LARGE SCALE GENOMIC DNA]</scope>
    <source>
        <strain evidence="8 9">03-1</strain>
    </source>
</reference>
<dbReference type="InterPro" id="IPR050562">
    <property type="entry name" value="FAD_mOase_fung"/>
</dbReference>
<feature type="transmembrane region" description="Helical" evidence="6">
    <location>
        <begin position="676"/>
        <end position="696"/>
    </location>
</feature>
<protein>
    <recommendedName>
        <fullName evidence="7">FAD-binding domain-containing protein</fullName>
    </recommendedName>
</protein>
<feature type="domain" description="FAD-binding" evidence="7">
    <location>
        <begin position="7"/>
        <end position="345"/>
    </location>
</feature>
<dbReference type="PANTHER" id="PTHR47356">
    <property type="entry name" value="FAD-DEPENDENT MONOOXYGENASE ASQG-RELATED"/>
    <property type="match status" value="1"/>
</dbReference>
<dbReference type="GO" id="GO:0071949">
    <property type="term" value="F:FAD binding"/>
    <property type="evidence" value="ECO:0007669"/>
    <property type="project" value="InterPro"/>
</dbReference>
<dbReference type="PANTHER" id="PTHR47356:SF2">
    <property type="entry name" value="FAD-BINDING DOMAIN-CONTAINING PROTEIN-RELATED"/>
    <property type="match status" value="1"/>
</dbReference>
<proteinExistence type="inferred from homology"/>
<dbReference type="SUPFAM" id="SSF51905">
    <property type="entry name" value="FAD/NAD(P)-binding domain"/>
    <property type="match status" value="1"/>
</dbReference>
<dbReference type="OrthoDB" id="16820at2759"/>
<feature type="transmembrane region" description="Helical" evidence="6">
    <location>
        <begin position="746"/>
        <end position="771"/>
    </location>
</feature>
<dbReference type="GO" id="GO:0004497">
    <property type="term" value="F:monooxygenase activity"/>
    <property type="evidence" value="ECO:0007669"/>
    <property type="project" value="InterPro"/>
</dbReference>
<evidence type="ECO:0000256" key="3">
    <source>
        <dbReference type="ARBA" id="ARBA00022630"/>
    </source>
</evidence>
<name>A0A423VRJ8_9PEZI</name>
<evidence type="ECO:0000256" key="1">
    <source>
        <dbReference type="ARBA" id="ARBA00001974"/>
    </source>
</evidence>
<keyword evidence="6" id="KW-0472">Membrane</keyword>
<keyword evidence="6" id="KW-0812">Transmembrane</keyword>
<comment type="caution">
    <text evidence="8">The sequence shown here is derived from an EMBL/GenBank/DDBJ whole genome shotgun (WGS) entry which is preliminary data.</text>
</comment>
<evidence type="ECO:0000256" key="2">
    <source>
        <dbReference type="ARBA" id="ARBA00007992"/>
    </source>
</evidence>
<evidence type="ECO:0000313" key="9">
    <source>
        <dbReference type="Proteomes" id="UP000283895"/>
    </source>
</evidence>
<evidence type="ECO:0000259" key="7">
    <source>
        <dbReference type="Pfam" id="PF01494"/>
    </source>
</evidence>
<comment type="cofactor">
    <cofactor evidence="1">
        <name>FAD</name>
        <dbReference type="ChEBI" id="CHEBI:57692"/>
    </cofactor>
</comment>
<dbReference type="Gene3D" id="3.50.50.60">
    <property type="entry name" value="FAD/NAD(P)-binding domain"/>
    <property type="match status" value="1"/>
</dbReference>
<dbReference type="Pfam" id="PF01494">
    <property type="entry name" value="FAD_binding_3"/>
    <property type="match status" value="1"/>
</dbReference>
<evidence type="ECO:0000256" key="5">
    <source>
        <dbReference type="ARBA" id="ARBA00023002"/>
    </source>
</evidence>
<dbReference type="AlphaFoldDB" id="A0A423VRJ8"/>
<keyword evidence="3" id="KW-0285">Flavoprotein</keyword>
<organism evidence="8 9">
    <name type="scientific">Cytospora schulzeri</name>
    <dbReference type="NCBI Taxonomy" id="448051"/>
    <lineage>
        <taxon>Eukaryota</taxon>
        <taxon>Fungi</taxon>
        <taxon>Dikarya</taxon>
        <taxon>Ascomycota</taxon>
        <taxon>Pezizomycotina</taxon>
        <taxon>Sordariomycetes</taxon>
        <taxon>Sordariomycetidae</taxon>
        <taxon>Diaporthales</taxon>
        <taxon>Cytosporaceae</taxon>
        <taxon>Cytospora</taxon>
    </lineage>
</organism>
<feature type="transmembrane region" description="Helical" evidence="6">
    <location>
        <begin position="716"/>
        <end position="734"/>
    </location>
</feature>
<keyword evidence="6" id="KW-1133">Transmembrane helix</keyword>
<keyword evidence="5" id="KW-0560">Oxidoreductase</keyword>
<keyword evidence="9" id="KW-1185">Reference proteome</keyword>
<dbReference type="Proteomes" id="UP000283895">
    <property type="component" value="Unassembled WGS sequence"/>
</dbReference>
<dbReference type="InterPro" id="IPR036188">
    <property type="entry name" value="FAD/NAD-bd_sf"/>
</dbReference>
<sequence>MAKRNFKVIIAGGSVAGLSLANMLEKHGIDYILLEAHGEIAPNIGASLGLFPNGMRILDQLGCFEAVSELKIPPFQGQHILDAEGQNLSVEYGMAEHFERRHGYLGGFVDRQQLIQILYDKLKHKERLLVNKGVEHVDMAESHVTVTTKDGDTFTGDLIVGADGIHSKVRQQMWRVANQIEPATFGGNEEAEVPCYFKCIFGISKPGSMPQDMSNGQVLAKKCTMLIAQGSGRRAYFFLFVPVSPDGPKYGKDIPRYTKEDEARLVEEYWDVPIVKGKLTFGDLYKQRIISTLVPLQEHVYKKWYYGRIMTIGDAAHKQDPIGGQGGNGAIETAAVLTNALVKMLDQYPDHPSTQHIESALAKAQELRHERAILLMNFAHSIQGFLWKMKSPIGERFVRLFMSFMDPVTQSNLFGASVVDGPRLDGIPVPRRPRAIPYTDELPARPVKGNLASWLPAIFTAMLLALVALLRTATSSPFSIATVDRPVSKFADERLSTPATDGLTIGVSAILLPSFHGFDGQYRVAMLAPTLVVWFVESHRLGNRLSPMSLMAVFGALSQLYGVTRVAPFYYILSIFTGSNTIVGRRVRDEVVYTIIPDIMFGQAVLERTLPILCNAMAWSHLKDLSWLLIPAYCKLVHRWIKASWVGKSKEEVKASRGAEALSAYSITDASLLRTTYAATFVVSALIHLGIIGRFVYRSSLNLSLALSTSSLSRDILSHGLLLTIYLLYTAWDLRRLGYITNMEVAKAVAAVAVGQLLVGPGATYIGMWYWREGILTRLHVGFEEMTERKTGAKS</sequence>
<dbReference type="STRING" id="356882.A0A423VRJ8"/>
<keyword evidence="4" id="KW-0274">FAD</keyword>
<dbReference type="EMBL" id="LKEA01000044">
    <property type="protein sequence ID" value="ROV93606.1"/>
    <property type="molecule type" value="Genomic_DNA"/>
</dbReference>
<dbReference type="InterPro" id="IPR002938">
    <property type="entry name" value="FAD-bd"/>
</dbReference>
<dbReference type="PRINTS" id="PR00420">
    <property type="entry name" value="RNGMNOXGNASE"/>
</dbReference>
<evidence type="ECO:0000313" key="8">
    <source>
        <dbReference type="EMBL" id="ROV93606.1"/>
    </source>
</evidence>
<gene>
    <name evidence="8" type="ORF">VMCG_08112</name>
</gene>
<accession>A0A423VRJ8</accession>